<evidence type="ECO:0000313" key="1">
    <source>
        <dbReference type="EMBL" id="GIY60192.1"/>
    </source>
</evidence>
<gene>
    <name evidence="1" type="ORF">CEXT_248941</name>
</gene>
<organism evidence="1 2">
    <name type="scientific">Caerostris extrusa</name>
    <name type="common">Bark spider</name>
    <name type="synonym">Caerostris bankana</name>
    <dbReference type="NCBI Taxonomy" id="172846"/>
    <lineage>
        <taxon>Eukaryota</taxon>
        <taxon>Metazoa</taxon>
        <taxon>Ecdysozoa</taxon>
        <taxon>Arthropoda</taxon>
        <taxon>Chelicerata</taxon>
        <taxon>Arachnida</taxon>
        <taxon>Araneae</taxon>
        <taxon>Araneomorphae</taxon>
        <taxon>Entelegynae</taxon>
        <taxon>Araneoidea</taxon>
        <taxon>Araneidae</taxon>
        <taxon>Caerostris</taxon>
    </lineage>
</organism>
<dbReference type="EMBL" id="BPLR01013292">
    <property type="protein sequence ID" value="GIY60192.1"/>
    <property type="molecule type" value="Genomic_DNA"/>
</dbReference>
<dbReference type="AlphaFoldDB" id="A0AAV4UR10"/>
<keyword evidence="2" id="KW-1185">Reference proteome</keyword>
<protein>
    <submittedName>
        <fullName evidence="1">Uncharacterized protein</fullName>
    </submittedName>
</protein>
<accession>A0AAV4UR10</accession>
<sequence length="106" mass="12078">MSEFVAEITTYIFSLNPPDTHPKIHHHNKETFFPHGYLSLKKVLLIPANKRKMKVLVFLCIVGAAYALPDDVCIRSASEVCKSEYPQPRGMPRTEEELKNVCGYDI</sequence>
<proteinExistence type="predicted"/>
<comment type="caution">
    <text evidence="1">The sequence shown here is derived from an EMBL/GenBank/DDBJ whole genome shotgun (WGS) entry which is preliminary data.</text>
</comment>
<reference evidence="1 2" key="1">
    <citation type="submission" date="2021-06" db="EMBL/GenBank/DDBJ databases">
        <title>Caerostris extrusa draft genome.</title>
        <authorList>
            <person name="Kono N."/>
            <person name="Arakawa K."/>
        </authorList>
    </citation>
    <scope>NUCLEOTIDE SEQUENCE [LARGE SCALE GENOMIC DNA]</scope>
</reference>
<dbReference type="Proteomes" id="UP001054945">
    <property type="component" value="Unassembled WGS sequence"/>
</dbReference>
<name>A0AAV4UR10_CAEEX</name>
<evidence type="ECO:0000313" key="2">
    <source>
        <dbReference type="Proteomes" id="UP001054945"/>
    </source>
</evidence>